<name>A0A517MHC9_9BACT</name>
<proteinExistence type="inferred from homology"/>
<dbReference type="KEGG" id="rml:FF011L_30650"/>
<evidence type="ECO:0008006" key="4">
    <source>
        <dbReference type="Google" id="ProtNLM"/>
    </source>
</evidence>
<dbReference type="AlphaFoldDB" id="A0A517MHC9"/>
<dbReference type="EMBL" id="CP036262">
    <property type="protein sequence ID" value="QDS94286.1"/>
    <property type="molecule type" value="Genomic_DNA"/>
</dbReference>
<organism evidence="2 3">
    <name type="scientific">Roseimaritima multifibrata</name>
    <dbReference type="NCBI Taxonomy" id="1930274"/>
    <lineage>
        <taxon>Bacteria</taxon>
        <taxon>Pseudomonadati</taxon>
        <taxon>Planctomycetota</taxon>
        <taxon>Planctomycetia</taxon>
        <taxon>Pirellulales</taxon>
        <taxon>Pirellulaceae</taxon>
        <taxon>Roseimaritima</taxon>
    </lineage>
</organism>
<evidence type="ECO:0000256" key="1">
    <source>
        <dbReference type="ARBA" id="ARBA00006450"/>
    </source>
</evidence>
<dbReference type="Pfam" id="PF06794">
    <property type="entry name" value="UPF0270"/>
    <property type="match status" value="1"/>
</dbReference>
<gene>
    <name evidence="2" type="ORF">FF011L_30650</name>
</gene>
<reference evidence="2 3" key="1">
    <citation type="submission" date="2019-02" db="EMBL/GenBank/DDBJ databases">
        <title>Deep-cultivation of Planctomycetes and their phenomic and genomic characterization uncovers novel biology.</title>
        <authorList>
            <person name="Wiegand S."/>
            <person name="Jogler M."/>
            <person name="Boedeker C."/>
            <person name="Pinto D."/>
            <person name="Vollmers J."/>
            <person name="Rivas-Marin E."/>
            <person name="Kohn T."/>
            <person name="Peeters S.H."/>
            <person name="Heuer A."/>
            <person name="Rast P."/>
            <person name="Oberbeckmann S."/>
            <person name="Bunk B."/>
            <person name="Jeske O."/>
            <person name="Meyerdierks A."/>
            <person name="Storesund J.E."/>
            <person name="Kallscheuer N."/>
            <person name="Luecker S."/>
            <person name="Lage O.M."/>
            <person name="Pohl T."/>
            <person name="Merkel B.J."/>
            <person name="Hornburger P."/>
            <person name="Mueller R.-W."/>
            <person name="Bruemmer F."/>
            <person name="Labrenz M."/>
            <person name="Spormann A.M."/>
            <person name="Op den Camp H."/>
            <person name="Overmann J."/>
            <person name="Amann R."/>
            <person name="Jetten M.S.M."/>
            <person name="Mascher T."/>
            <person name="Medema M.H."/>
            <person name="Devos D.P."/>
            <person name="Kaster A.-K."/>
            <person name="Ovreas L."/>
            <person name="Rohde M."/>
            <person name="Galperin M.Y."/>
            <person name="Jogler C."/>
        </authorList>
    </citation>
    <scope>NUCLEOTIDE SEQUENCE [LARGE SCALE GENOMIC DNA]</scope>
    <source>
        <strain evidence="2 3">FF011L</strain>
    </source>
</reference>
<sequence length="63" mass="7008">MRIPHDALQPDTLAAVVQEFVTRDGTDHSSVEQRVAAVMRQLVSGDVEINFDPETETCNIVRV</sequence>
<dbReference type="SUPFAM" id="SSF118001">
    <property type="entry name" value="YehU-like"/>
    <property type="match status" value="1"/>
</dbReference>
<keyword evidence="3" id="KW-1185">Reference proteome</keyword>
<comment type="similarity">
    <text evidence="1">Belongs to the UPF0270 family.</text>
</comment>
<evidence type="ECO:0000313" key="3">
    <source>
        <dbReference type="Proteomes" id="UP000320672"/>
    </source>
</evidence>
<evidence type="ECO:0000313" key="2">
    <source>
        <dbReference type="EMBL" id="QDS94286.1"/>
    </source>
</evidence>
<dbReference type="RefSeq" id="WP_145352304.1">
    <property type="nucleotide sequence ID" value="NZ_CP036262.1"/>
</dbReference>
<dbReference type="Proteomes" id="UP000320672">
    <property type="component" value="Chromosome"/>
</dbReference>
<dbReference type="InterPro" id="IPR010648">
    <property type="entry name" value="UPF0270"/>
</dbReference>
<dbReference type="InterPro" id="IPR036685">
    <property type="entry name" value="YehU-like_sf"/>
</dbReference>
<dbReference type="Gene3D" id="1.10.10.610">
    <property type="entry name" value="YehU-like"/>
    <property type="match status" value="1"/>
</dbReference>
<dbReference type="OrthoDB" id="6120729at2"/>
<protein>
    <recommendedName>
        <fullName evidence="4">YheU family protein</fullName>
    </recommendedName>
</protein>
<accession>A0A517MHC9</accession>